<name>A0A8J7BZW9_9CYAN</name>
<accession>A0A8J7BZW9</accession>
<proteinExistence type="predicted"/>
<sequence length="194" mass="22115">MGEPGVINYEFHDEQLKTHSRKVNQWLGEAISLMKKGSDKDAEKAQVLLKQALEVEPDSPDLLNNLAATYEIQNRREEGVGIMHDIVERFPDYVFARVSVARMHILKGEIEAAEALLKPLVSRKRFHFDEFAAFCNGYIELLLAEDKKDGAIAWLKMWEGIDPDRPDIMTWKLRLEGPGILKKLSKLGKWGLGK</sequence>
<dbReference type="InterPro" id="IPR011990">
    <property type="entry name" value="TPR-like_helical_dom_sf"/>
</dbReference>
<keyword evidence="2" id="KW-1185">Reference proteome</keyword>
<dbReference type="Gene3D" id="1.25.40.10">
    <property type="entry name" value="Tetratricopeptide repeat domain"/>
    <property type="match status" value="1"/>
</dbReference>
<dbReference type="SUPFAM" id="SSF48452">
    <property type="entry name" value="TPR-like"/>
    <property type="match status" value="1"/>
</dbReference>
<dbReference type="RefSeq" id="WP_190838546.1">
    <property type="nucleotide sequence ID" value="NZ_CAWPPI010000131.1"/>
</dbReference>
<comment type="caution">
    <text evidence="1">The sequence shown here is derived from an EMBL/GenBank/DDBJ whole genome shotgun (WGS) entry which is preliminary data.</text>
</comment>
<protein>
    <submittedName>
        <fullName evidence="1">Tetratricopeptide repeat protein</fullName>
    </submittedName>
</protein>
<gene>
    <name evidence="1" type="ORF">ICL16_42910</name>
</gene>
<dbReference type="EMBL" id="JACXAE010000131">
    <property type="protein sequence ID" value="MBD2778622.1"/>
    <property type="molecule type" value="Genomic_DNA"/>
</dbReference>
<reference evidence="1" key="1">
    <citation type="submission" date="2020-09" db="EMBL/GenBank/DDBJ databases">
        <title>Iningainema tapete sp. nov. (Scytonemataceae, Cyanobacteria) from greenhouses in central Florida (USA) produces two types of nodularin with biosynthetic potential for microcystin-LR and anabaenopeptins.</title>
        <authorList>
            <person name="Berthold D.E."/>
            <person name="Lefler F.W."/>
            <person name="Huang I.-S."/>
            <person name="Abdulla H."/>
            <person name="Zimba P.V."/>
            <person name="Laughinghouse H.D. IV."/>
        </authorList>
    </citation>
    <scope>NUCLEOTIDE SEQUENCE</scope>
    <source>
        <strain evidence="1">BLCCT55</strain>
    </source>
</reference>
<organism evidence="1 2">
    <name type="scientific">Iningainema tapete BLCC-T55</name>
    <dbReference type="NCBI Taxonomy" id="2748662"/>
    <lineage>
        <taxon>Bacteria</taxon>
        <taxon>Bacillati</taxon>
        <taxon>Cyanobacteriota</taxon>
        <taxon>Cyanophyceae</taxon>
        <taxon>Nostocales</taxon>
        <taxon>Scytonemataceae</taxon>
        <taxon>Iningainema tapete</taxon>
    </lineage>
</organism>
<dbReference type="Pfam" id="PF14559">
    <property type="entry name" value="TPR_19"/>
    <property type="match status" value="1"/>
</dbReference>
<evidence type="ECO:0000313" key="2">
    <source>
        <dbReference type="Proteomes" id="UP000629098"/>
    </source>
</evidence>
<dbReference type="Proteomes" id="UP000629098">
    <property type="component" value="Unassembled WGS sequence"/>
</dbReference>
<dbReference type="AlphaFoldDB" id="A0A8J7BZW9"/>
<evidence type="ECO:0000313" key="1">
    <source>
        <dbReference type="EMBL" id="MBD2778622.1"/>
    </source>
</evidence>